<dbReference type="OrthoDB" id="7359894at2"/>
<comment type="caution">
    <text evidence="4">The sequence shown here is derived from an EMBL/GenBank/DDBJ whole genome shotgun (WGS) entry which is preliminary data.</text>
</comment>
<feature type="transmembrane region" description="Helical" evidence="2">
    <location>
        <begin position="385"/>
        <end position="407"/>
    </location>
</feature>
<feature type="region of interest" description="Disordered" evidence="1">
    <location>
        <begin position="1"/>
        <end position="36"/>
    </location>
</feature>
<feature type="transmembrane region" description="Helical" evidence="2">
    <location>
        <begin position="326"/>
        <end position="350"/>
    </location>
</feature>
<feature type="transmembrane region" description="Helical" evidence="2">
    <location>
        <begin position="156"/>
        <end position="178"/>
    </location>
</feature>
<organism evidence="4 5">
    <name type="scientific">Microbacterium rhizomatis</name>
    <dbReference type="NCBI Taxonomy" id="1631477"/>
    <lineage>
        <taxon>Bacteria</taxon>
        <taxon>Bacillati</taxon>
        <taxon>Actinomycetota</taxon>
        <taxon>Actinomycetes</taxon>
        <taxon>Micrococcales</taxon>
        <taxon>Microbacteriaceae</taxon>
        <taxon>Microbacterium</taxon>
    </lineage>
</organism>
<name>A0A5J5J5T5_9MICO</name>
<feature type="domain" description="Phage shock protein PspC N-terminal" evidence="3">
    <location>
        <begin position="55"/>
        <end position="105"/>
    </location>
</feature>
<dbReference type="EMBL" id="VYSA01000001">
    <property type="protein sequence ID" value="KAA9111381.1"/>
    <property type="molecule type" value="Genomic_DNA"/>
</dbReference>
<feature type="transmembrane region" description="Helical" evidence="2">
    <location>
        <begin position="123"/>
        <end position="144"/>
    </location>
</feature>
<feature type="region of interest" description="Disordered" evidence="1">
    <location>
        <begin position="185"/>
        <end position="230"/>
    </location>
</feature>
<feature type="region of interest" description="Disordered" evidence="1">
    <location>
        <begin position="536"/>
        <end position="566"/>
    </location>
</feature>
<evidence type="ECO:0000313" key="5">
    <source>
        <dbReference type="Proteomes" id="UP000325827"/>
    </source>
</evidence>
<evidence type="ECO:0000256" key="2">
    <source>
        <dbReference type="SAM" id="Phobius"/>
    </source>
</evidence>
<dbReference type="AlphaFoldDB" id="A0A5J5J5T5"/>
<dbReference type="InterPro" id="IPR007168">
    <property type="entry name" value="Phageshock_PspC_N"/>
</dbReference>
<accession>A0A5J5J5T5</accession>
<feature type="compositionally biased region" description="Low complexity" evidence="1">
    <location>
        <begin position="556"/>
        <end position="566"/>
    </location>
</feature>
<keyword evidence="2" id="KW-1133">Transmembrane helix</keyword>
<feature type="transmembrane region" description="Helical" evidence="2">
    <location>
        <begin position="81"/>
        <end position="103"/>
    </location>
</feature>
<evidence type="ECO:0000256" key="1">
    <source>
        <dbReference type="SAM" id="MobiDB-lite"/>
    </source>
</evidence>
<reference evidence="5" key="1">
    <citation type="submission" date="2019-09" db="EMBL/GenBank/DDBJ databases">
        <title>Mumia zhuanghuii sp. nov. isolated from the intestinal contents of plateau pika (Ochotona curzoniae) in the Qinghai-Tibet plateau of China.</title>
        <authorList>
            <person name="Tian Z."/>
        </authorList>
    </citation>
    <scope>NUCLEOTIDE SEQUENCE [LARGE SCALE GENOMIC DNA]</scope>
    <source>
        <strain evidence="5">JCM 30598</strain>
    </source>
</reference>
<feature type="compositionally biased region" description="Pro residues" evidence="1">
    <location>
        <begin position="18"/>
        <end position="31"/>
    </location>
</feature>
<proteinExistence type="predicted"/>
<dbReference type="Proteomes" id="UP000325827">
    <property type="component" value="Unassembled WGS sequence"/>
</dbReference>
<gene>
    <name evidence="4" type="ORF">F6B43_07330</name>
</gene>
<protein>
    <submittedName>
        <fullName evidence="4">PspC domain-containing protein</fullName>
    </submittedName>
</protein>
<evidence type="ECO:0000313" key="4">
    <source>
        <dbReference type="EMBL" id="KAA9111381.1"/>
    </source>
</evidence>
<evidence type="ECO:0000259" key="3">
    <source>
        <dbReference type="Pfam" id="PF04024"/>
    </source>
</evidence>
<keyword evidence="2" id="KW-0472">Membrane</keyword>
<feature type="compositionally biased region" description="Basic and acidic residues" evidence="1">
    <location>
        <begin position="1"/>
        <end position="13"/>
    </location>
</feature>
<keyword evidence="2" id="KW-0812">Transmembrane</keyword>
<keyword evidence="5" id="KW-1185">Reference proteome</keyword>
<feature type="transmembrane region" description="Helical" evidence="2">
    <location>
        <begin position="356"/>
        <end position="378"/>
    </location>
</feature>
<sequence>MAADRPGCHDRLMTDPTSAPPTTPPPPPPAGSAPTSVPTVSDRFFAWVTGFGVVRADGWLGGVCAGIAARLRIDPVIVRGIVAVTAVLGFPMLFLYATAWALLPDSSGRIHLQELLKSRFDPAMVGIGIMLIVSFVPAVPWIGAQLVPSWLWGGSSPVGLVLTEIGLALAVAVIILIARASARTRTPEDSETVPRTASAGASSSGAAGGSAGNGAPAAFPSPPPIFRAPAGEHARDAYDDTYADATRAPAPEPLAPAPGAPDTEIAAWRAQHDAWRAHNDAWRRQQQDADRAAREQARIERAAVGAAFAAEANERRRVERMSRPRASAGFVAAALGASLVVGAVIALASASATPMFAGAMGLFGAALVLALSMILAGAVRRRSGFLAFVTALVLTGATVAAFAPPVLAEIASYNMYVTNAAETGPVVQRSGYLFIDVQQTRADPTPIVVTKKDGDTYIQVRPGAAVDLRGTFGTTEVRLQRMSATSDEVTSEVVPPGDVSGEYALADVPVLTTQPIELDQTQGTLTIILVADGSPAGTMTGPGLRATPNPTPTSLPTPSANPEVTP</sequence>
<dbReference type="Pfam" id="PF04024">
    <property type="entry name" value="PspC"/>
    <property type="match status" value="1"/>
</dbReference>